<feature type="region of interest" description="Disordered" evidence="6">
    <location>
        <begin position="43"/>
        <end position="107"/>
    </location>
</feature>
<reference evidence="9" key="1">
    <citation type="submission" date="2018-05" db="EMBL/GenBank/DDBJ databases">
        <title>Draft genome of Mucuna pruriens seed.</title>
        <authorList>
            <person name="Nnadi N.E."/>
            <person name="Vos R."/>
            <person name="Hasami M.H."/>
            <person name="Devisetty U.K."/>
            <person name="Aguiy J.C."/>
        </authorList>
    </citation>
    <scope>NUCLEOTIDE SEQUENCE [LARGE SCALE GENOMIC DNA]</scope>
    <source>
        <strain evidence="9">JCA_2017</strain>
    </source>
</reference>
<dbReference type="STRING" id="157652.A0A371E4U0"/>
<comment type="caution">
    <text evidence="9">The sequence shown here is derived from an EMBL/GenBank/DDBJ whole genome shotgun (WGS) entry which is preliminary data.</text>
</comment>
<feature type="non-terminal residue" evidence="9">
    <location>
        <position position="1"/>
    </location>
</feature>
<evidence type="ECO:0000313" key="9">
    <source>
        <dbReference type="EMBL" id="RDX61048.1"/>
    </source>
</evidence>
<evidence type="ECO:0000259" key="8">
    <source>
        <dbReference type="PROSITE" id="PS51294"/>
    </source>
</evidence>
<dbReference type="PROSITE" id="PS50110">
    <property type="entry name" value="RESPONSE_REGULATORY"/>
    <property type="match status" value="1"/>
</dbReference>
<proteinExistence type="predicted"/>
<dbReference type="InterPro" id="IPR017930">
    <property type="entry name" value="Myb_dom"/>
</dbReference>
<keyword evidence="2" id="KW-0805">Transcription regulation</keyword>
<dbReference type="InterPro" id="IPR001005">
    <property type="entry name" value="SANT/Myb"/>
</dbReference>
<dbReference type="Pfam" id="PF00249">
    <property type="entry name" value="Myb_DNA-binding"/>
    <property type="match status" value="1"/>
</dbReference>
<dbReference type="PANTHER" id="PTHR31442:SF40">
    <property type="entry name" value="HOMEODOMAIN-LIKE SUPERFAMILY PROTEIN"/>
    <property type="match status" value="1"/>
</dbReference>
<dbReference type="GO" id="GO:0003677">
    <property type="term" value="F:DNA binding"/>
    <property type="evidence" value="ECO:0007669"/>
    <property type="project" value="InterPro"/>
</dbReference>
<organism evidence="9 10">
    <name type="scientific">Mucuna pruriens</name>
    <name type="common">Velvet bean</name>
    <name type="synonym">Dolichos pruriens</name>
    <dbReference type="NCBI Taxonomy" id="157652"/>
    <lineage>
        <taxon>Eukaryota</taxon>
        <taxon>Viridiplantae</taxon>
        <taxon>Streptophyta</taxon>
        <taxon>Embryophyta</taxon>
        <taxon>Tracheophyta</taxon>
        <taxon>Spermatophyta</taxon>
        <taxon>Magnoliopsida</taxon>
        <taxon>eudicotyledons</taxon>
        <taxon>Gunneridae</taxon>
        <taxon>Pentapetalae</taxon>
        <taxon>rosids</taxon>
        <taxon>fabids</taxon>
        <taxon>Fabales</taxon>
        <taxon>Fabaceae</taxon>
        <taxon>Papilionoideae</taxon>
        <taxon>50 kb inversion clade</taxon>
        <taxon>NPAAA clade</taxon>
        <taxon>indigoferoid/millettioid clade</taxon>
        <taxon>Phaseoleae</taxon>
        <taxon>Mucuna</taxon>
    </lineage>
</organism>
<dbReference type="InterPro" id="IPR006447">
    <property type="entry name" value="Myb_dom_plants"/>
</dbReference>
<dbReference type="InterPro" id="IPR001789">
    <property type="entry name" value="Sig_transdc_resp-reg_receiver"/>
</dbReference>
<evidence type="ECO:0000256" key="6">
    <source>
        <dbReference type="SAM" id="MobiDB-lite"/>
    </source>
</evidence>
<comment type="subcellular location">
    <subcellularLocation>
        <location evidence="1">Nucleus</location>
    </subcellularLocation>
</comment>
<dbReference type="Gene3D" id="1.10.10.60">
    <property type="entry name" value="Homeodomain-like"/>
    <property type="match status" value="1"/>
</dbReference>
<keyword evidence="4" id="KW-0539">Nucleus</keyword>
<keyword evidence="3" id="KW-0804">Transcription</keyword>
<evidence type="ECO:0000256" key="1">
    <source>
        <dbReference type="ARBA" id="ARBA00004123"/>
    </source>
</evidence>
<evidence type="ECO:0000259" key="7">
    <source>
        <dbReference type="PROSITE" id="PS50110"/>
    </source>
</evidence>
<dbReference type="EMBL" id="QJKJ01016386">
    <property type="protein sequence ID" value="RDX61048.1"/>
    <property type="molecule type" value="Genomic_DNA"/>
</dbReference>
<feature type="compositionally biased region" description="Basic and acidic residues" evidence="6">
    <location>
        <begin position="83"/>
        <end position="98"/>
    </location>
</feature>
<feature type="domain" description="Response regulatory" evidence="7">
    <location>
        <begin position="1"/>
        <end position="39"/>
    </location>
</feature>
<gene>
    <name evidence="9" type="primary">RR21</name>
    <name evidence="9" type="ORF">CR513_60755</name>
</gene>
<dbReference type="NCBIfam" id="TIGR01557">
    <property type="entry name" value="myb_SHAQKYF"/>
    <property type="match status" value="1"/>
</dbReference>
<feature type="compositionally biased region" description="Basic and acidic residues" evidence="6">
    <location>
        <begin position="43"/>
        <end position="66"/>
    </location>
</feature>
<dbReference type="OrthoDB" id="21225at2759"/>
<dbReference type="FunFam" id="1.10.10.60:FF:000007">
    <property type="entry name" value="Two-component response regulator"/>
    <property type="match status" value="1"/>
</dbReference>
<feature type="compositionally biased region" description="Polar residues" evidence="6">
    <location>
        <begin position="397"/>
        <end position="410"/>
    </location>
</feature>
<evidence type="ECO:0000256" key="4">
    <source>
        <dbReference type="ARBA" id="ARBA00023242"/>
    </source>
</evidence>
<comment type="caution">
    <text evidence="5">Lacks conserved residue(s) required for the propagation of feature annotation.</text>
</comment>
<name>A0A371E4U0_MUCPR</name>
<dbReference type="GO" id="GO:0005634">
    <property type="term" value="C:nucleus"/>
    <property type="evidence" value="ECO:0007669"/>
    <property type="project" value="UniProtKB-SubCell"/>
</dbReference>
<dbReference type="Proteomes" id="UP000257109">
    <property type="component" value="Unassembled WGS sequence"/>
</dbReference>
<sequence length="418" mass="45769">MSVDDAKCSVMKAVKLGACDYWLKPLHEGQFRNMWTHAVRKALNDNKKQENSSRLEGDDRKKRGNDNSENASSVIDATGVVRDSSRGGDDGDESEHSGPPRKKDRIVWTPERHRLFVKAVNQIGLDKAVPKRILEVMDMPDLTRDHVASHLQKYRHFLKNNPDGVIQKRKTLQKTVPGIIESRLGACGGSNSQALVGTCGGSNSQALVGTCGGSNSEALPVPSNVPYLIPATYHPGLPTIRGDVSRYYGVWSPSNTVAIENQGIQMPMDTLQQQRQRPLMFNQTHSINYYPPSPMMISENSASLTPNFSFGSDTDHHLLPPHAINSEDVFQIHQENNNGCTTPASVFQQFQISDAVPVGFCPASVPDTTLVHYGSRFGDSISTVSPVSLGDGEENIDNNTPKEGSNSMNSPPEDHTVL</sequence>
<evidence type="ECO:0000256" key="5">
    <source>
        <dbReference type="PROSITE-ProRule" id="PRU00169"/>
    </source>
</evidence>
<evidence type="ECO:0000256" key="3">
    <source>
        <dbReference type="ARBA" id="ARBA00023163"/>
    </source>
</evidence>
<dbReference type="InterPro" id="IPR009057">
    <property type="entry name" value="Homeodomain-like_sf"/>
</dbReference>
<dbReference type="SUPFAM" id="SSF46689">
    <property type="entry name" value="Homeodomain-like"/>
    <property type="match status" value="1"/>
</dbReference>
<feature type="domain" description="HTH myb-type" evidence="8">
    <location>
        <begin position="108"/>
        <end position="159"/>
    </location>
</feature>
<evidence type="ECO:0000313" key="10">
    <source>
        <dbReference type="Proteomes" id="UP000257109"/>
    </source>
</evidence>
<dbReference type="InterPro" id="IPR044841">
    <property type="entry name" value="LUX/BOA-like"/>
</dbReference>
<evidence type="ECO:0000256" key="2">
    <source>
        <dbReference type="ARBA" id="ARBA00023015"/>
    </source>
</evidence>
<dbReference type="GO" id="GO:0003700">
    <property type="term" value="F:DNA-binding transcription factor activity"/>
    <property type="evidence" value="ECO:0007669"/>
    <property type="project" value="InterPro"/>
</dbReference>
<protein>
    <submittedName>
        <fullName evidence="9">Two-component response regulator ORR21</fullName>
    </submittedName>
</protein>
<dbReference type="AlphaFoldDB" id="A0A371E4U0"/>
<dbReference type="PROSITE" id="PS51294">
    <property type="entry name" value="HTH_MYB"/>
    <property type="match status" value="1"/>
</dbReference>
<keyword evidence="10" id="KW-1185">Reference proteome</keyword>
<accession>A0A371E4U0</accession>
<dbReference type="PANTHER" id="PTHR31442">
    <property type="entry name" value="HOMEODOMAIN-LIKE SUPERFAMILY PROTEIN-RELATED"/>
    <property type="match status" value="1"/>
</dbReference>
<dbReference type="GO" id="GO:0000160">
    <property type="term" value="P:phosphorelay signal transduction system"/>
    <property type="evidence" value="ECO:0007669"/>
    <property type="project" value="InterPro"/>
</dbReference>
<feature type="region of interest" description="Disordered" evidence="6">
    <location>
        <begin position="383"/>
        <end position="418"/>
    </location>
</feature>